<comment type="caution">
    <text evidence="2">The sequence shown here is derived from an EMBL/GenBank/DDBJ whole genome shotgun (WGS) entry which is preliminary data.</text>
</comment>
<proteinExistence type="predicted"/>
<gene>
    <name evidence="2" type="ORF">CCAP1982_LOCUS14962</name>
</gene>
<sequence length="85" mass="9651">MNAAAGLKTALLCCGIFFITSNIRNVSAGNLIHEMENQSRMRLLFDLTTSKDIFARPAFCSMLPDNEMRMREIMFNAHQCVKHVN</sequence>
<dbReference type="AlphaFoldDB" id="A0A811V5E4"/>
<keyword evidence="3" id="KW-1185">Reference proteome</keyword>
<dbReference type="Proteomes" id="UP000606786">
    <property type="component" value="Unassembled WGS sequence"/>
</dbReference>
<feature type="chain" id="PRO_5032921030" evidence="1">
    <location>
        <begin position="29"/>
        <end position="85"/>
    </location>
</feature>
<reference evidence="2" key="1">
    <citation type="submission" date="2020-11" db="EMBL/GenBank/DDBJ databases">
        <authorList>
            <person name="Whitehead M."/>
        </authorList>
    </citation>
    <scope>NUCLEOTIDE SEQUENCE</scope>
    <source>
        <strain evidence="2">EGII</strain>
    </source>
</reference>
<feature type="signal peptide" evidence="1">
    <location>
        <begin position="1"/>
        <end position="28"/>
    </location>
</feature>
<protein>
    <submittedName>
        <fullName evidence="2">(Mediterranean fruit fly) hypothetical protein</fullName>
    </submittedName>
</protein>
<accession>A0A811V5E4</accession>
<keyword evidence="1" id="KW-0732">Signal</keyword>
<evidence type="ECO:0000313" key="2">
    <source>
        <dbReference type="EMBL" id="CAD7006659.1"/>
    </source>
</evidence>
<evidence type="ECO:0000313" key="3">
    <source>
        <dbReference type="Proteomes" id="UP000606786"/>
    </source>
</evidence>
<name>A0A811V5E4_CERCA</name>
<dbReference type="EMBL" id="CAJHJT010000034">
    <property type="protein sequence ID" value="CAD7006659.1"/>
    <property type="molecule type" value="Genomic_DNA"/>
</dbReference>
<organism evidence="2 3">
    <name type="scientific">Ceratitis capitata</name>
    <name type="common">Mediterranean fruit fly</name>
    <name type="synonym">Tephritis capitata</name>
    <dbReference type="NCBI Taxonomy" id="7213"/>
    <lineage>
        <taxon>Eukaryota</taxon>
        <taxon>Metazoa</taxon>
        <taxon>Ecdysozoa</taxon>
        <taxon>Arthropoda</taxon>
        <taxon>Hexapoda</taxon>
        <taxon>Insecta</taxon>
        <taxon>Pterygota</taxon>
        <taxon>Neoptera</taxon>
        <taxon>Endopterygota</taxon>
        <taxon>Diptera</taxon>
        <taxon>Brachycera</taxon>
        <taxon>Muscomorpha</taxon>
        <taxon>Tephritoidea</taxon>
        <taxon>Tephritidae</taxon>
        <taxon>Ceratitis</taxon>
        <taxon>Ceratitis</taxon>
    </lineage>
</organism>
<evidence type="ECO:0000256" key="1">
    <source>
        <dbReference type="SAM" id="SignalP"/>
    </source>
</evidence>